<dbReference type="Proteomes" id="UP001149090">
    <property type="component" value="Unassembled WGS sequence"/>
</dbReference>
<organism evidence="2 3">
    <name type="scientific">Anaeramoeba ignava</name>
    <name type="common">Anaerobic marine amoeba</name>
    <dbReference type="NCBI Taxonomy" id="1746090"/>
    <lineage>
        <taxon>Eukaryota</taxon>
        <taxon>Metamonada</taxon>
        <taxon>Anaeramoebidae</taxon>
        <taxon>Anaeramoeba</taxon>
    </lineage>
</organism>
<dbReference type="AlphaFoldDB" id="A0A9Q0LII2"/>
<keyword evidence="1" id="KW-1133">Transmembrane helix</keyword>
<keyword evidence="1" id="KW-0812">Transmembrane</keyword>
<evidence type="ECO:0000313" key="2">
    <source>
        <dbReference type="EMBL" id="KAJ5073306.1"/>
    </source>
</evidence>
<reference evidence="2" key="1">
    <citation type="submission" date="2022-10" db="EMBL/GenBank/DDBJ databases">
        <title>Novel sulphate-reducing endosymbionts in the free-living metamonad Anaeramoeba.</title>
        <authorList>
            <person name="Jerlstrom-Hultqvist J."/>
            <person name="Cepicka I."/>
            <person name="Gallot-Lavallee L."/>
            <person name="Salas-Leiva D."/>
            <person name="Curtis B.A."/>
            <person name="Zahonova K."/>
            <person name="Pipaliya S."/>
            <person name="Dacks J."/>
            <person name="Roger A.J."/>
        </authorList>
    </citation>
    <scope>NUCLEOTIDE SEQUENCE</scope>
    <source>
        <strain evidence="2">BMAN</strain>
    </source>
</reference>
<proteinExistence type="predicted"/>
<name>A0A9Q0LII2_ANAIG</name>
<feature type="transmembrane region" description="Helical" evidence="1">
    <location>
        <begin position="20"/>
        <end position="44"/>
    </location>
</feature>
<evidence type="ECO:0000256" key="1">
    <source>
        <dbReference type="SAM" id="Phobius"/>
    </source>
</evidence>
<evidence type="ECO:0000313" key="3">
    <source>
        <dbReference type="Proteomes" id="UP001149090"/>
    </source>
</evidence>
<comment type="caution">
    <text evidence="2">The sequence shown here is derived from an EMBL/GenBank/DDBJ whole genome shotgun (WGS) entry which is preliminary data.</text>
</comment>
<dbReference type="EMBL" id="JAPDFW010000075">
    <property type="protein sequence ID" value="KAJ5073306.1"/>
    <property type="molecule type" value="Genomic_DNA"/>
</dbReference>
<protein>
    <submittedName>
        <fullName evidence="2">Uncharacterized protein</fullName>
    </submittedName>
</protein>
<accession>A0A9Q0LII2</accession>
<gene>
    <name evidence="2" type="ORF">M0811_08714</name>
</gene>
<sequence>MDSWKSVRNLPKPYDSYLKINFISLFIYQIPMLILFIQELLIYLKLNQKIFIEWITVSIPSIITLGGILIFGIILEVDYIKRNYFLPKYYY</sequence>
<feature type="transmembrane region" description="Helical" evidence="1">
    <location>
        <begin position="51"/>
        <end position="75"/>
    </location>
</feature>
<keyword evidence="3" id="KW-1185">Reference proteome</keyword>
<keyword evidence="1" id="KW-0472">Membrane</keyword>